<accession>A0A427AMT2</accession>
<sequence>MGFYSNGYRAPIPEVITAPATYHAIVLHRSFRDPRAQHSNLLAMCVCASKGWSQHCMPQAASRDCVGNHGPLAILVAIY</sequence>
<dbReference type="AlphaFoldDB" id="A0A427AMT2"/>
<evidence type="ECO:0000313" key="1">
    <source>
        <dbReference type="EMBL" id="RRT77520.1"/>
    </source>
</evidence>
<evidence type="ECO:0000313" key="2">
    <source>
        <dbReference type="Proteomes" id="UP000287651"/>
    </source>
</evidence>
<reference evidence="1 2" key="1">
    <citation type="journal article" date="2014" name="Agronomy (Basel)">
        <title>A Draft Genome Sequence for Ensete ventricosum, the Drought-Tolerant Tree Against Hunger.</title>
        <authorList>
            <person name="Harrison J."/>
            <person name="Moore K.A."/>
            <person name="Paszkiewicz K."/>
            <person name="Jones T."/>
            <person name="Grant M."/>
            <person name="Ambacheew D."/>
            <person name="Muzemil S."/>
            <person name="Studholme D.J."/>
        </authorList>
    </citation>
    <scope>NUCLEOTIDE SEQUENCE [LARGE SCALE GENOMIC DNA]</scope>
</reference>
<gene>
    <name evidence="1" type="ORF">B296_00001413</name>
</gene>
<proteinExistence type="predicted"/>
<protein>
    <submittedName>
        <fullName evidence="1">Uncharacterized protein</fullName>
    </submittedName>
</protein>
<organism evidence="1 2">
    <name type="scientific">Ensete ventricosum</name>
    <name type="common">Abyssinian banana</name>
    <name type="synonym">Musa ensete</name>
    <dbReference type="NCBI Taxonomy" id="4639"/>
    <lineage>
        <taxon>Eukaryota</taxon>
        <taxon>Viridiplantae</taxon>
        <taxon>Streptophyta</taxon>
        <taxon>Embryophyta</taxon>
        <taxon>Tracheophyta</taxon>
        <taxon>Spermatophyta</taxon>
        <taxon>Magnoliopsida</taxon>
        <taxon>Liliopsida</taxon>
        <taxon>Zingiberales</taxon>
        <taxon>Musaceae</taxon>
        <taxon>Ensete</taxon>
    </lineage>
</organism>
<name>A0A427AMT2_ENSVE</name>
<dbReference type="Proteomes" id="UP000287651">
    <property type="component" value="Unassembled WGS sequence"/>
</dbReference>
<dbReference type="EMBL" id="AMZH03001911">
    <property type="protein sequence ID" value="RRT77520.1"/>
    <property type="molecule type" value="Genomic_DNA"/>
</dbReference>
<comment type="caution">
    <text evidence="1">The sequence shown here is derived from an EMBL/GenBank/DDBJ whole genome shotgun (WGS) entry which is preliminary data.</text>
</comment>